<evidence type="ECO:0000313" key="3">
    <source>
        <dbReference type="Proteomes" id="UP000712281"/>
    </source>
</evidence>
<name>A0A8S9MH83_BRACR</name>
<evidence type="ECO:0000313" key="2">
    <source>
        <dbReference type="EMBL" id="KAF2619634.1"/>
    </source>
</evidence>
<dbReference type="AlphaFoldDB" id="A0A8S9MH83"/>
<keyword evidence="1" id="KW-0472">Membrane</keyword>
<evidence type="ECO:0000256" key="1">
    <source>
        <dbReference type="SAM" id="Phobius"/>
    </source>
</evidence>
<accession>A0A8S9MH83</accession>
<keyword evidence="1" id="KW-0812">Transmembrane</keyword>
<comment type="caution">
    <text evidence="2">The sequence shown here is derived from an EMBL/GenBank/DDBJ whole genome shotgun (WGS) entry which is preliminary data.</text>
</comment>
<proteinExistence type="predicted"/>
<dbReference type="Proteomes" id="UP000712281">
    <property type="component" value="Unassembled WGS sequence"/>
</dbReference>
<feature type="transmembrane region" description="Helical" evidence="1">
    <location>
        <begin position="65"/>
        <end position="84"/>
    </location>
</feature>
<sequence length="108" mass="11493">MFYGGGRIHQRWTGDMIGFYTAAEDDGGPSRSEAGVAIEPYGRVPFSQTQSPRTAIVETSPQSSLIAAMVIIASAVVITVGAATDRDGDGYHSIIAMEVSTVVMVKRR</sequence>
<keyword evidence="1" id="KW-1133">Transmembrane helix</keyword>
<protein>
    <submittedName>
        <fullName evidence="2">Uncharacterized protein</fullName>
    </submittedName>
</protein>
<gene>
    <name evidence="2" type="ORF">F2Q68_00040765</name>
</gene>
<dbReference type="EMBL" id="QGKW02000007">
    <property type="protein sequence ID" value="KAF2619634.1"/>
    <property type="molecule type" value="Genomic_DNA"/>
</dbReference>
<reference evidence="2" key="1">
    <citation type="submission" date="2019-12" db="EMBL/GenBank/DDBJ databases">
        <title>Genome sequencing and annotation of Brassica cretica.</title>
        <authorList>
            <person name="Studholme D.J."/>
            <person name="Sarris P.F."/>
        </authorList>
    </citation>
    <scope>NUCLEOTIDE SEQUENCE</scope>
    <source>
        <strain evidence="2">PFS-001/15</strain>
        <tissue evidence="2">Leaf</tissue>
    </source>
</reference>
<dbReference type="OrthoDB" id="10413035at2759"/>
<organism evidence="2 3">
    <name type="scientific">Brassica cretica</name>
    <name type="common">Mustard</name>
    <dbReference type="NCBI Taxonomy" id="69181"/>
    <lineage>
        <taxon>Eukaryota</taxon>
        <taxon>Viridiplantae</taxon>
        <taxon>Streptophyta</taxon>
        <taxon>Embryophyta</taxon>
        <taxon>Tracheophyta</taxon>
        <taxon>Spermatophyta</taxon>
        <taxon>Magnoliopsida</taxon>
        <taxon>eudicotyledons</taxon>
        <taxon>Gunneridae</taxon>
        <taxon>Pentapetalae</taxon>
        <taxon>rosids</taxon>
        <taxon>malvids</taxon>
        <taxon>Brassicales</taxon>
        <taxon>Brassicaceae</taxon>
        <taxon>Brassiceae</taxon>
        <taxon>Brassica</taxon>
    </lineage>
</organism>